<keyword evidence="3" id="KW-0238">DNA-binding</keyword>
<keyword evidence="1" id="KW-0677">Repeat</keyword>
<dbReference type="InterPro" id="IPR011608">
    <property type="entry name" value="PRD"/>
</dbReference>
<dbReference type="InterPro" id="IPR016152">
    <property type="entry name" value="PTrfase/Anion_transptr"/>
</dbReference>
<dbReference type="Pfam" id="PF00359">
    <property type="entry name" value="PTS_EIIA_2"/>
    <property type="match status" value="1"/>
</dbReference>
<dbReference type="RefSeq" id="WP_055182775.1">
    <property type="nucleotide sequence ID" value="NZ_CATVRT010000010.1"/>
</dbReference>
<dbReference type="PANTHER" id="PTHR30185:SF18">
    <property type="entry name" value="TRANSCRIPTIONAL REGULATOR MTLR"/>
    <property type="match status" value="1"/>
</dbReference>
<dbReference type="PROSITE" id="PS00894">
    <property type="entry name" value="HTH_DEOR_1"/>
    <property type="match status" value="1"/>
</dbReference>
<dbReference type="Gene3D" id="1.10.10.10">
    <property type="entry name" value="Winged helix-like DNA-binding domain superfamily/Winged helix DNA-binding domain"/>
    <property type="match status" value="1"/>
</dbReference>
<evidence type="ECO:0000313" key="11">
    <source>
        <dbReference type="Proteomes" id="UP000095390"/>
    </source>
</evidence>
<dbReference type="Pfam" id="PF00874">
    <property type="entry name" value="PRD"/>
    <property type="match status" value="1"/>
</dbReference>
<dbReference type="SMART" id="SM00420">
    <property type="entry name" value="HTH_DEOR"/>
    <property type="match status" value="1"/>
</dbReference>
<evidence type="ECO:0000256" key="6">
    <source>
        <dbReference type="SAM" id="Coils"/>
    </source>
</evidence>
<name>A0A173SWE0_9FIRM</name>
<dbReference type="SUPFAM" id="SSF55804">
    <property type="entry name" value="Phoshotransferase/anion transport protein"/>
    <property type="match status" value="1"/>
</dbReference>
<evidence type="ECO:0000256" key="4">
    <source>
        <dbReference type="ARBA" id="ARBA00023159"/>
    </source>
</evidence>
<evidence type="ECO:0000259" key="8">
    <source>
        <dbReference type="PROSITE" id="PS51094"/>
    </source>
</evidence>
<accession>A0A173SWE0</accession>
<dbReference type="SUPFAM" id="SSF63520">
    <property type="entry name" value="PTS-regulatory domain, PRD"/>
    <property type="match status" value="1"/>
</dbReference>
<dbReference type="InterPro" id="IPR007737">
    <property type="entry name" value="Mga_HTH"/>
</dbReference>
<dbReference type="InterPro" id="IPR050661">
    <property type="entry name" value="BglG_antiterminators"/>
</dbReference>
<dbReference type="InterPro" id="IPR002178">
    <property type="entry name" value="PTS_EIIA_type-2_dom"/>
</dbReference>
<dbReference type="InterPro" id="IPR001034">
    <property type="entry name" value="DeoR_HTH"/>
</dbReference>
<evidence type="ECO:0000259" key="9">
    <source>
        <dbReference type="PROSITE" id="PS51372"/>
    </source>
</evidence>
<feature type="coiled-coil region" evidence="6">
    <location>
        <begin position="121"/>
        <end position="148"/>
    </location>
</feature>
<dbReference type="Gene3D" id="3.40.930.10">
    <property type="entry name" value="Mannitol-specific EII, Chain A"/>
    <property type="match status" value="1"/>
</dbReference>
<reference evidence="10 11" key="1">
    <citation type="submission" date="2015-09" db="EMBL/GenBank/DDBJ databases">
        <authorList>
            <consortium name="Pathogen Informatics"/>
        </authorList>
    </citation>
    <scope>NUCLEOTIDE SEQUENCE [LARGE SCALE GENOMIC DNA]</scope>
    <source>
        <strain evidence="10 11">2789STDY5834966</strain>
    </source>
</reference>
<keyword evidence="2" id="KW-0805">Transcription regulation</keyword>
<dbReference type="PROSITE" id="PS51000">
    <property type="entry name" value="HTH_DEOR_2"/>
    <property type="match status" value="1"/>
</dbReference>
<dbReference type="AlphaFoldDB" id="A0A173SWE0"/>
<dbReference type="Pfam" id="PF05043">
    <property type="entry name" value="Mga"/>
    <property type="match status" value="1"/>
</dbReference>
<evidence type="ECO:0000313" key="10">
    <source>
        <dbReference type="EMBL" id="CUM94510.1"/>
    </source>
</evidence>
<dbReference type="PROSITE" id="PS51094">
    <property type="entry name" value="PTS_EIIA_TYPE_2"/>
    <property type="match status" value="1"/>
</dbReference>
<dbReference type="Pfam" id="PF08279">
    <property type="entry name" value="HTH_11"/>
    <property type="match status" value="1"/>
</dbReference>
<evidence type="ECO:0000256" key="2">
    <source>
        <dbReference type="ARBA" id="ARBA00023015"/>
    </source>
</evidence>
<keyword evidence="5" id="KW-0804">Transcription</keyword>
<dbReference type="Proteomes" id="UP000095390">
    <property type="component" value="Unassembled WGS sequence"/>
</dbReference>
<proteinExistence type="predicted"/>
<feature type="domain" description="PRD" evidence="9">
    <location>
        <begin position="281"/>
        <end position="387"/>
    </location>
</feature>
<dbReference type="EMBL" id="CYYC01000012">
    <property type="protein sequence ID" value="CUM94510.1"/>
    <property type="molecule type" value="Genomic_DNA"/>
</dbReference>
<dbReference type="Gene3D" id="1.10.1790.10">
    <property type="entry name" value="PRD domain"/>
    <property type="match status" value="1"/>
</dbReference>
<evidence type="ECO:0000256" key="1">
    <source>
        <dbReference type="ARBA" id="ARBA00022737"/>
    </source>
</evidence>
<dbReference type="GO" id="GO:0003677">
    <property type="term" value="F:DNA binding"/>
    <property type="evidence" value="ECO:0007669"/>
    <property type="project" value="UniProtKB-KW"/>
</dbReference>
<dbReference type="InterPro" id="IPR018356">
    <property type="entry name" value="Tscrpt_reg_HTH_DeoR_CS"/>
</dbReference>
<dbReference type="InterPro" id="IPR036634">
    <property type="entry name" value="PRD_sf"/>
</dbReference>
<evidence type="ECO:0000259" key="7">
    <source>
        <dbReference type="PROSITE" id="PS51000"/>
    </source>
</evidence>
<feature type="domain" description="PTS EIIA type-2" evidence="8">
    <location>
        <begin position="493"/>
        <end position="633"/>
    </location>
</feature>
<protein>
    <submittedName>
        <fullName evidence="10">Probable licABCH operon regulator</fullName>
    </submittedName>
</protein>
<dbReference type="PANTHER" id="PTHR30185">
    <property type="entry name" value="CRYPTIC BETA-GLUCOSIDE BGL OPERON ANTITERMINATOR"/>
    <property type="match status" value="1"/>
</dbReference>
<feature type="domain" description="PRD" evidence="9">
    <location>
        <begin position="169"/>
        <end position="275"/>
    </location>
</feature>
<evidence type="ECO:0000256" key="3">
    <source>
        <dbReference type="ARBA" id="ARBA00023125"/>
    </source>
</evidence>
<sequence length="634" mass="74017">MKNLFGDNRQANILSVLRKNSALNIEMLAQRFGVSERTVRNDIKDINRELKNSGLVEINQGKCSLRVFDTRDFQNAYARIIETDDLMNSSQKRQEYVFAKLMRAMEPVLTDDIAYEMNIGRSTLISDLKKLRQTMEKYELEIVGKTSKGLALGGSELNIRKFVMENLFGSIYQNYPQDELMLRKIREAMAEKNFEESTQKMFENYMTLMFDRFLTGHVITRMPEKYYNLVSRNSFSFVDELIDDISKEFYIEIPIEEKIFVFLPIIGMRTPADSKNMYSIELDEKIRPLLQKIVEQIRQELNISIDTHEFTEKFMYHIMFMINRLRYNVHIDNPMFEDIHYKYPLAFKMAEIAARVIKEDAEVVVTQAEMGYLAAYFGVFLEVNTLNQKQQKIAVISDKGRVTAQLFAVQIRKVVDSSSQLDILSPSEAVSGILDQYDIVICTTEHIIECECPVIYIHEIFDENELKNKLRQAKFCKGTDAAILDDNWYVMANILKEDTFFNLSEQEDYTSALNYIIDTLEKRGYVDADFKERVWEKESRSSMTIDNIAIPHAVQKAGDSIVLSVGVFRKPMPYKEDNIQIIFLLALPEEIRDENRLVCVYDEIMSLVKNDEMIEKITQSENYIDFMKVLYKRN</sequence>
<dbReference type="OrthoDB" id="3175596at2"/>
<dbReference type="InterPro" id="IPR036388">
    <property type="entry name" value="WH-like_DNA-bd_sf"/>
</dbReference>
<keyword evidence="4" id="KW-0010">Activator</keyword>
<dbReference type="InterPro" id="IPR013196">
    <property type="entry name" value="HTH_11"/>
</dbReference>
<dbReference type="PROSITE" id="PS51372">
    <property type="entry name" value="PRD_2"/>
    <property type="match status" value="2"/>
</dbReference>
<dbReference type="GO" id="GO:0003700">
    <property type="term" value="F:DNA-binding transcription factor activity"/>
    <property type="evidence" value="ECO:0007669"/>
    <property type="project" value="InterPro"/>
</dbReference>
<dbReference type="SUPFAM" id="SSF46785">
    <property type="entry name" value="Winged helix' DNA-binding domain"/>
    <property type="match status" value="1"/>
</dbReference>
<organism evidence="10 11">
    <name type="scientific">Anaerobutyricum hallii</name>
    <dbReference type="NCBI Taxonomy" id="39488"/>
    <lineage>
        <taxon>Bacteria</taxon>
        <taxon>Bacillati</taxon>
        <taxon>Bacillota</taxon>
        <taxon>Clostridia</taxon>
        <taxon>Lachnospirales</taxon>
        <taxon>Lachnospiraceae</taxon>
        <taxon>Anaerobutyricum</taxon>
    </lineage>
</organism>
<evidence type="ECO:0000256" key="5">
    <source>
        <dbReference type="ARBA" id="ARBA00023163"/>
    </source>
</evidence>
<gene>
    <name evidence="10" type="primary">licR_2</name>
    <name evidence="10" type="ORF">ERS852578_01236</name>
</gene>
<dbReference type="InterPro" id="IPR036390">
    <property type="entry name" value="WH_DNA-bd_sf"/>
</dbReference>
<feature type="domain" description="HTH deoR-type" evidence="7">
    <location>
        <begin position="6"/>
        <end position="65"/>
    </location>
</feature>
<keyword evidence="6" id="KW-0175">Coiled coil</keyword>